<name>A0A0N7IF28_9BACE</name>
<dbReference type="KEGG" id="bcel:BcellWH2_01790"/>
<dbReference type="Proteomes" id="UP000061809">
    <property type="component" value="Chromosome"/>
</dbReference>
<dbReference type="Pfam" id="PF04230">
    <property type="entry name" value="PS_pyruv_trans"/>
    <property type="match status" value="1"/>
</dbReference>
<dbReference type="AlphaFoldDB" id="A0A0N7IF28"/>
<sequence>MRIGLLAYHSAINFGATLQLLSTYMFFKNNGYEPIVINWVASDLEAFYNSRSQEGQRSFSLNLRQNIWTESRLCRTSKEVANVISDYNIGGVIIGSDAVCQHHPTIERVSFPCRSIIKIQKYTTDRMFPNVFWGDFLNYLPHPVPVAVMSASSQDSAFNYFGPSLKKKMNKYIYRYSYLSVRDVWTQKMFSHISNGTIVPPVTPDPVFAFNYNAGCLVPNREDILKRFHLPEKYLLVSFFDSYKVSQSWMDEFVELASNKNLVCVSLPFAQIRSAIKCPYEISLPLSPIDWYALIKYSSGYIGNNMHPIVVSLHNQISFFSFDNYGIKKCKNIFVNDRSSKIKHVLDSAGMGDYRISAISKNFSQPAPLHVLNKLLSFDKKKCKVFADSYYQKYQHMMQEIISKF</sequence>
<protein>
    <submittedName>
        <fullName evidence="1">Polysaccharide pyruvyl transferase</fullName>
    </submittedName>
</protein>
<dbReference type="PATRIC" id="fig|246787.4.peg.1845"/>
<dbReference type="InterPro" id="IPR007345">
    <property type="entry name" value="Polysacch_pyruvyl_Trfase"/>
</dbReference>
<evidence type="ECO:0000313" key="2">
    <source>
        <dbReference type="Proteomes" id="UP000061809"/>
    </source>
</evidence>
<keyword evidence="1" id="KW-0808">Transferase</keyword>
<dbReference type="RefSeq" id="WP_029427793.1">
    <property type="nucleotide sequence ID" value="NZ_CP012801.1"/>
</dbReference>
<evidence type="ECO:0000313" key="1">
    <source>
        <dbReference type="EMBL" id="ALJ59043.1"/>
    </source>
</evidence>
<proteinExistence type="predicted"/>
<reference evidence="1 2" key="1">
    <citation type="journal article" date="2015" name="Science">
        <title>Genetic determinants of in vivo fitness and diet responsiveness in multiple human gut Bacteroides.</title>
        <authorList>
            <person name="Wu M."/>
            <person name="McNulty N.P."/>
            <person name="Rodionov D.A."/>
            <person name="Khoroshkin M.S."/>
            <person name="Griffin N.W."/>
            <person name="Cheng J."/>
            <person name="Latreille P."/>
            <person name="Kerstetter R.A."/>
            <person name="Terrapon N."/>
            <person name="Henrissat B."/>
            <person name="Osterman A.L."/>
            <person name="Gordon J.I."/>
        </authorList>
    </citation>
    <scope>NUCLEOTIDE SEQUENCE [LARGE SCALE GENOMIC DNA]</scope>
    <source>
        <strain evidence="1 2">WH2</strain>
    </source>
</reference>
<accession>A0A0N7IF28</accession>
<dbReference type="EMBL" id="CP012801">
    <property type="protein sequence ID" value="ALJ59043.1"/>
    <property type="molecule type" value="Genomic_DNA"/>
</dbReference>
<gene>
    <name evidence="1" type="ORF">BcellWH2_01790</name>
</gene>
<dbReference type="GO" id="GO:0016740">
    <property type="term" value="F:transferase activity"/>
    <property type="evidence" value="ECO:0007669"/>
    <property type="project" value="UniProtKB-KW"/>
</dbReference>
<organism evidence="1 2">
    <name type="scientific">Bacteroides cellulosilyticus</name>
    <dbReference type="NCBI Taxonomy" id="246787"/>
    <lineage>
        <taxon>Bacteria</taxon>
        <taxon>Pseudomonadati</taxon>
        <taxon>Bacteroidota</taxon>
        <taxon>Bacteroidia</taxon>
        <taxon>Bacteroidales</taxon>
        <taxon>Bacteroidaceae</taxon>
        <taxon>Bacteroides</taxon>
    </lineage>
</organism>